<dbReference type="InterPro" id="IPR029063">
    <property type="entry name" value="SAM-dependent_MTases_sf"/>
</dbReference>
<keyword evidence="5" id="KW-1185">Reference proteome</keyword>
<dbReference type="RefSeq" id="WP_072784141.1">
    <property type="nucleotide sequence ID" value="NZ_FRCX01000004.1"/>
</dbReference>
<name>A0A1M7P0J3_9BURK</name>
<dbReference type="SUPFAM" id="SSF53335">
    <property type="entry name" value="S-adenosyl-L-methionine-dependent methyltransferases"/>
    <property type="match status" value="1"/>
</dbReference>
<evidence type="ECO:0000256" key="3">
    <source>
        <dbReference type="ARBA" id="ARBA00022691"/>
    </source>
</evidence>
<reference evidence="5" key="1">
    <citation type="submission" date="2016-11" db="EMBL/GenBank/DDBJ databases">
        <authorList>
            <person name="Varghese N."/>
            <person name="Submissions S."/>
        </authorList>
    </citation>
    <scope>NUCLEOTIDE SEQUENCE [LARGE SCALE GENOMIC DNA]</scope>
    <source>
        <strain evidence="5">Sac-22</strain>
    </source>
</reference>
<dbReference type="PROSITE" id="PS51682">
    <property type="entry name" value="SAM_OMT_I"/>
    <property type="match status" value="1"/>
</dbReference>
<dbReference type="STRING" id="551987.SAMN05192549_104275"/>
<dbReference type="CDD" id="cd02440">
    <property type="entry name" value="AdoMet_MTases"/>
    <property type="match status" value="1"/>
</dbReference>
<keyword evidence="3" id="KW-0949">S-adenosyl-L-methionine</keyword>
<sequence length="219" mass="24158">MSNRTLTLTDTLYDYVLTHSLREHPAQTALRDATRGHERATMQISPEQGQFMALLVKLMGARNAIEVGVFTGYSALSVALALPPEGRLVACDISEEYTSVARPFWQQAGVADKISLRIAPAQQTLNTLLEDGEAGLYDFAFIDAEKTGYDGYYESCLQLVRPGGLIVLDNTLREGKVTQRADNDDTAAIQALNIKLHQDERIDLSFLPLSDGLTLARKR</sequence>
<dbReference type="Pfam" id="PF01596">
    <property type="entry name" value="Methyltransf_3"/>
    <property type="match status" value="1"/>
</dbReference>
<dbReference type="InterPro" id="IPR050362">
    <property type="entry name" value="Cation-dep_OMT"/>
</dbReference>
<dbReference type="AlphaFoldDB" id="A0A1M7P0J3"/>
<dbReference type="GO" id="GO:0008171">
    <property type="term" value="F:O-methyltransferase activity"/>
    <property type="evidence" value="ECO:0007669"/>
    <property type="project" value="InterPro"/>
</dbReference>
<gene>
    <name evidence="4" type="ORF">SAMN05192549_104275</name>
</gene>
<evidence type="ECO:0000256" key="2">
    <source>
        <dbReference type="ARBA" id="ARBA00022679"/>
    </source>
</evidence>
<dbReference type="InterPro" id="IPR002935">
    <property type="entry name" value="SAM_O-MeTrfase"/>
</dbReference>
<organism evidence="4 5">
    <name type="scientific">Duganella sacchari</name>
    <dbReference type="NCBI Taxonomy" id="551987"/>
    <lineage>
        <taxon>Bacteria</taxon>
        <taxon>Pseudomonadati</taxon>
        <taxon>Pseudomonadota</taxon>
        <taxon>Betaproteobacteria</taxon>
        <taxon>Burkholderiales</taxon>
        <taxon>Oxalobacteraceae</taxon>
        <taxon>Telluria group</taxon>
        <taxon>Duganella</taxon>
    </lineage>
</organism>
<dbReference type="EMBL" id="FRCX01000004">
    <property type="protein sequence ID" value="SHN09456.1"/>
    <property type="molecule type" value="Genomic_DNA"/>
</dbReference>
<dbReference type="PANTHER" id="PTHR10509:SF14">
    <property type="entry name" value="CAFFEOYL-COA O-METHYLTRANSFERASE 3-RELATED"/>
    <property type="match status" value="1"/>
</dbReference>
<evidence type="ECO:0000313" key="5">
    <source>
        <dbReference type="Proteomes" id="UP000184339"/>
    </source>
</evidence>
<dbReference type="GO" id="GO:0032259">
    <property type="term" value="P:methylation"/>
    <property type="evidence" value="ECO:0007669"/>
    <property type="project" value="UniProtKB-KW"/>
</dbReference>
<dbReference type="Proteomes" id="UP000184339">
    <property type="component" value="Unassembled WGS sequence"/>
</dbReference>
<keyword evidence="2 4" id="KW-0808">Transferase</keyword>
<protein>
    <submittedName>
        <fullName evidence="4">Predicted O-methyltransferase YrrM</fullName>
    </submittedName>
</protein>
<dbReference type="OrthoDB" id="9799672at2"/>
<evidence type="ECO:0000256" key="1">
    <source>
        <dbReference type="ARBA" id="ARBA00022603"/>
    </source>
</evidence>
<evidence type="ECO:0000313" key="4">
    <source>
        <dbReference type="EMBL" id="SHN09456.1"/>
    </source>
</evidence>
<proteinExistence type="predicted"/>
<keyword evidence="1 4" id="KW-0489">Methyltransferase</keyword>
<dbReference type="GO" id="GO:0008757">
    <property type="term" value="F:S-adenosylmethionine-dependent methyltransferase activity"/>
    <property type="evidence" value="ECO:0007669"/>
    <property type="project" value="TreeGrafter"/>
</dbReference>
<dbReference type="PANTHER" id="PTHR10509">
    <property type="entry name" value="O-METHYLTRANSFERASE-RELATED"/>
    <property type="match status" value="1"/>
</dbReference>
<accession>A0A1M7P0J3</accession>
<dbReference type="Gene3D" id="3.40.50.150">
    <property type="entry name" value="Vaccinia Virus protein VP39"/>
    <property type="match status" value="1"/>
</dbReference>